<name>A0A7C8BS83_9ACTN</name>
<feature type="compositionally biased region" description="Acidic residues" evidence="1">
    <location>
        <begin position="764"/>
        <end position="775"/>
    </location>
</feature>
<dbReference type="Pfam" id="PF01345">
    <property type="entry name" value="DUF11"/>
    <property type="match status" value="1"/>
</dbReference>
<feature type="region of interest" description="Disordered" evidence="1">
    <location>
        <begin position="660"/>
        <end position="679"/>
    </location>
</feature>
<reference evidence="3 4" key="1">
    <citation type="submission" date="2019-09" db="EMBL/GenBank/DDBJ databases">
        <title>Whole genome shotgun sequencing (WGS) of Ellagibacter isourolithinifaciens DSM 104140(T) and Adlercreutzia muris DSM 29508(T).</title>
        <authorList>
            <person name="Stoll D.A."/>
            <person name="Danylec N."/>
            <person name="Huch M."/>
        </authorList>
    </citation>
    <scope>NUCLEOTIDE SEQUENCE [LARGE SCALE GENOMIC DNA]</scope>
    <source>
        <strain evidence="3 4">DSM 29508</strain>
    </source>
</reference>
<organism evidence="3 4">
    <name type="scientific">Adlercreutzia muris</name>
    <dbReference type="NCBI Taxonomy" id="1796610"/>
    <lineage>
        <taxon>Bacteria</taxon>
        <taxon>Bacillati</taxon>
        <taxon>Actinomycetota</taxon>
        <taxon>Coriobacteriia</taxon>
        <taxon>Eggerthellales</taxon>
        <taxon>Eggerthellaceae</taxon>
        <taxon>Adlercreutzia</taxon>
    </lineage>
</organism>
<evidence type="ECO:0000259" key="2">
    <source>
        <dbReference type="Pfam" id="PF01345"/>
    </source>
</evidence>
<feature type="compositionally biased region" description="Basic and acidic residues" evidence="1">
    <location>
        <begin position="668"/>
        <end position="679"/>
    </location>
</feature>
<evidence type="ECO:0000313" key="4">
    <source>
        <dbReference type="Proteomes" id="UP000479639"/>
    </source>
</evidence>
<feature type="non-terminal residue" evidence="3">
    <location>
        <position position="1242"/>
    </location>
</feature>
<dbReference type="Gene3D" id="2.60.40.740">
    <property type="match status" value="2"/>
</dbReference>
<feature type="compositionally biased region" description="Pro residues" evidence="1">
    <location>
        <begin position="1065"/>
        <end position="1075"/>
    </location>
</feature>
<evidence type="ECO:0000256" key="1">
    <source>
        <dbReference type="SAM" id="MobiDB-lite"/>
    </source>
</evidence>
<dbReference type="EMBL" id="WAJS01000008">
    <property type="protein sequence ID" value="KAB1650904.1"/>
    <property type="molecule type" value="Genomic_DNA"/>
</dbReference>
<feature type="region of interest" description="Disordered" evidence="1">
    <location>
        <begin position="1038"/>
        <end position="1086"/>
    </location>
</feature>
<feature type="domain" description="DUF11" evidence="2">
    <location>
        <begin position="1087"/>
        <end position="1206"/>
    </location>
</feature>
<proteinExistence type="predicted"/>
<evidence type="ECO:0000313" key="3">
    <source>
        <dbReference type="EMBL" id="KAB1650904.1"/>
    </source>
</evidence>
<keyword evidence="4" id="KW-1185">Reference proteome</keyword>
<dbReference type="InterPro" id="IPR001434">
    <property type="entry name" value="OmcB-like_DUF11"/>
</dbReference>
<dbReference type="InterPro" id="IPR047589">
    <property type="entry name" value="DUF11_rpt"/>
</dbReference>
<feature type="compositionally biased region" description="Low complexity" evidence="1">
    <location>
        <begin position="781"/>
        <end position="793"/>
    </location>
</feature>
<sequence length="1242" mass="127170">MPLDDINTGSPLPRPASVIELGGLVFWGIDGDTAEAGDFSYNSTADQVTVLTPKHLVAQNKNMGSSCTTSILIPDGTDARIVLNGVSISTSSSAISVEPGASLHLVLADGTLNSLFASRNGAAGLRCTTRGKLVIDDTVPNSGIVPENGEVSVDATLDDGKTRVKRGDPLSVLASDNPGTLDVSSTMSSNLDGACIGGGHSEAGGAITIEGGRILAKKPVTDVGGSAGIGGGSFGDGTSIDEWITINGGYIETQGGYHAAGIGGGVRNGSAGTRCGNIRINGGYVKATGGECSGGFGQGCCASTRADGYQIILTGGTLIPSAGTCDMGQTGVKITITGGSIGNGGDVADFRFLGGNGAEAYNGAGEPIEMIQVDLRSDVGENTYKITDWQLLVDGEPYDYGAPAEFDKGNLYLWLPKIVKQDSEVTVKLTYLDTDHLDKDGNPTPVTPLPLFRPSDSSLPPGVTNDGKLRRYADFTLDADYLASLDKYYDGKGASMFPLPLHTPDGRDLTEADKITFKYQHLDSAGNPVGAETGDGSDVGTMKFTAISTQYSNDTEGKFSESYWGHRATGQFTIWPIASQVSGIAAEWVDDGDPGDVAHPSDQVLKVSATIGAAPTVDGRPGSEATKPTCQAPRGQVQIYVDGKPVGAPVDLVYAGDPDAEGNPIPEGDPRVTAKKVDNGRGGSTALFSLARAASASDFLVPTQGQQGRHEIALRFLPPSAAQADAGQPANYLASAAPDADETVPRVEVAIDPIDPNPTVTPEPDPDCADPDAPEPEVSTGPGQPADPGADPGKPGDKVFRGEIVTTWGEPSEADPHPGRVLLKVDTPSSGPVSVTDASGNVFEADFLRGEDGNPVRGEDGSYTLVLDPTAVGRGELTFRQEPNGAYTGSTWVYDVTVKPEPKIAPAPALAKRAENLTHPNGPTQPGDRIRYTIEASNGAAGSLWTNVVVTDPLPASLELDEGSVRLDNPRGGIADMALTRADATAAGDVGRFSLSAPGAGGRSVLSVPAGDIGGGANATVTFECTVRGELDFSDPAAVDLGNVASSTGTRPDPENPDGPDVGPVAPPDTDPSTPPGGGTVAPADPDVRVSKSVENLTAPGAKVTHLGDRLRYTVTLENAGAADSCLMAAAVSDPLPAGIEPVPGTLRLSVDGGESIAVPDAAYDRASRTIAVTVGDLWGGHAAVLTFECTVGEAALEQNTANIAHAHGEVPSESPGSRPEDPDPGKPAEPPAGEPEASSPP</sequence>
<gene>
    <name evidence="3" type="ORF">F8D48_03875</name>
</gene>
<comment type="caution">
    <text evidence="3">The sequence shown here is derived from an EMBL/GenBank/DDBJ whole genome shotgun (WGS) entry which is preliminary data.</text>
</comment>
<dbReference type="AlphaFoldDB" id="A0A7C8BS83"/>
<accession>A0A7C8BS83</accession>
<protein>
    <submittedName>
        <fullName evidence="3">DUF11 domain-containing protein</fullName>
    </submittedName>
</protein>
<feature type="region of interest" description="Disordered" evidence="1">
    <location>
        <begin position="751"/>
        <end position="800"/>
    </location>
</feature>
<feature type="compositionally biased region" description="Pro residues" evidence="1">
    <location>
        <begin position="1228"/>
        <end position="1242"/>
    </location>
</feature>
<dbReference type="NCBIfam" id="TIGR01451">
    <property type="entry name" value="B_ant_repeat"/>
    <property type="match status" value="2"/>
</dbReference>
<feature type="region of interest" description="Disordered" evidence="1">
    <location>
        <begin position="1201"/>
        <end position="1242"/>
    </location>
</feature>
<dbReference type="Proteomes" id="UP000479639">
    <property type="component" value="Unassembled WGS sequence"/>
</dbReference>